<keyword evidence="3" id="KW-1185">Reference proteome</keyword>
<evidence type="ECO:0000313" key="2">
    <source>
        <dbReference type="EMBL" id="KAF9539335.1"/>
    </source>
</evidence>
<dbReference type="EMBL" id="JAAAXW010000251">
    <property type="protein sequence ID" value="KAF9539335.1"/>
    <property type="molecule type" value="Genomic_DNA"/>
</dbReference>
<dbReference type="Proteomes" id="UP000723463">
    <property type="component" value="Unassembled WGS sequence"/>
</dbReference>
<reference evidence="2" key="1">
    <citation type="journal article" date="2020" name="Fungal Divers.">
        <title>Resolving the Mortierellaceae phylogeny through synthesis of multi-gene phylogenetics and phylogenomics.</title>
        <authorList>
            <person name="Vandepol N."/>
            <person name="Liber J."/>
            <person name="Desiro A."/>
            <person name="Na H."/>
            <person name="Kennedy M."/>
            <person name="Barry K."/>
            <person name="Grigoriev I.V."/>
            <person name="Miller A.N."/>
            <person name="O'Donnell K."/>
            <person name="Stajich J.E."/>
            <person name="Bonito G."/>
        </authorList>
    </citation>
    <scope>NUCLEOTIDE SEQUENCE</scope>
    <source>
        <strain evidence="2">NRRL 2591</strain>
    </source>
</reference>
<gene>
    <name evidence="2" type="ORF">EC957_005557</name>
</gene>
<keyword evidence="1" id="KW-0732">Signal</keyword>
<feature type="chain" id="PRO_5040365494" description="AA1-like domain-containing protein" evidence="1">
    <location>
        <begin position="19"/>
        <end position="130"/>
    </location>
</feature>
<comment type="caution">
    <text evidence="2">The sequence shown here is derived from an EMBL/GenBank/DDBJ whole genome shotgun (WGS) entry which is preliminary data.</text>
</comment>
<organism evidence="2 3">
    <name type="scientific">Mortierella hygrophila</name>
    <dbReference type="NCBI Taxonomy" id="979708"/>
    <lineage>
        <taxon>Eukaryota</taxon>
        <taxon>Fungi</taxon>
        <taxon>Fungi incertae sedis</taxon>
        <taxon>Mucoromycota</taxon>
        <taxon>Mortierellomycotina</taxon>
        <taxon>Mortierellomycetes</taxon>
        <taxon>Mortierellales</taxon>
        <taxon>Mortierellaceae</taxon>
        <taxon>Mortierella</taxon>
    </lineage>
</organism>
<protein>
    <recommendedName>
        <fullName evidence="4">AA1-like domain-containing protein</fullName>
    </recommendedName>
</protein>
<sequence length="130" mass="14347">MKFSALIAILVVATVATAMPTSDSTHALEKHSCRSTTLSWNVYLGPYAGSFRNKFTLEVNSYYHGSFGFVDRPDAAVDRCDDQPVELTAPDALTLIYKGREHPKSKRDHTGPTPSNGVDGAYEYWDCVEV</sequence>
<accession>A0A9P6F0Q7</accession>
<proteinExistence type="predicted"/>
<name>A0A9P6F0Q7_9FUNG</name>
<evidence type="ECO:0008006" key="4">
    <source>
        <dbReference type="Google" id="ProtNLM"/>
    </source>
</evidence>
<dbReference type="AlphaFoldDB" id="A0A9P6F0Q7"/>
<evidence type="ECO:0000256" key="1">
    <source>
        <dbReference type="SAM" id="SignalP"/>
    </source>
</evidence>
<evidence type="ECO:0000313" key="3">
    <source>
        <dbReference type="Proteomes" id="UP000723463"/>
    </source>
</evidence>
<feature type="signal peptide" evidence="1">
    <location>
        <begin position="1"/>
        <end position="18"/>
    </location>
</feature>